<dbReference type="EMBL" id="UFQS01000377">
    <property type="protein sequence ID" value="SSX03376.1"/>
    <property type="molecule type" value="Genomic_DNA"/>
</dbReference>
<keyword evidence="1" id="KW-0812">Transmembrane</keyword>
<evidence type="ECO:0000313" key="2">
    <source>
        <dbReference type="EMBL" id="SSX03376.1"/>
    </source>
</evidence>
<reference evidence="3" key="2">
    <citation type="submission" date="2018-07" db="EMBL/GenBank/DDBJ databases">
        <authorList>
            <person name="Quirk P.G."/>
            <person name="Krulwich T.A."/>
        </authorList>
    </citation>
    <scope>NUCLEOTIDE SEQUENCE</scope>
</reference>
<keyword evidence="1" id="KW-1133">Transmembrane helix</keyword>
<reference evidence="2" key="1">
    <citation type="submission" date="2018-04" db="EMBL/GenBank/DDBJ databases">
        <authorList>
            <person name="Go L.Y."/>
            <person name="Mitchell J.A."/>
        </authorList>
    </citation>
    <scope>NUCLEOTIDE SEQUENCE</scope>
    <source>
        <tissue evidence="2">Whole organism</tissue>
    </source>
</reference>
<dbReference type="OMA" id="YVNFFGR"/>
<accession>A0A336M0I5</accession>
<keyword evidence="1" id="KW-0472">Membrane</keyword>
<organism evidence="3">
    <name type="scientific">Culicoides sonorensis</name>
    <name type="common">Biting midge</name>
    <dbReference type="NCBI Taxonomy" id="179676"/>
    <lineage>
        <taxon>Eukaryota</taxon>
        <taxon>Metazoa</taxon>
        <taxon>Ecdysozoa</taxon>
        <taxon>Arthropoda</taxon>
        <taxon>Hexapoda</taxon>
        <taxon>Insecta</taxon>
        <taxon>Pterygota</taxon>
        <taxon>Neoptera</taxon>
        <taxon>Endopterygota</taxon>
        <taxon>Diptera</taxon>
        <taxon>Nematocera</taxon>
        <taxon>Chironomoidea</taxon>
        <taxon>Ceratopogonidae</taxon>
        <taxon>Ceratopogoninae</taxon>
        <taxon>Culicoides</taxon>
        <taxon>Monoculicoides</taxon>
    </lineage>
</organism>
<sequence length="414" mass="48407">MRKYQQLTLLVLTVLSVSILVMYKRENAKLKYVLDVVNFFGRNDADAILKLENDTVQIANVYDLGYPMASWQWIGNNFHAYSAFWKQNNGGAGGEVTALVVGLPHVAVNFKCFVRFADKGKMKGRFSFVRLDETMSTQFKFYKFYCKYDGSPRKVIGLTVVDVESKQEHTLLTRDLQNKQIHDKISLTVCLDMNTYNESLDNFATNINIQQFFYHYHILGATEFIVYGAKGMTTYLKNHLLRHGIQPNIFPYNFPFDQSMQQPNRAIITIDCLLRTSNIAQYTVIAGINEYLYPFTSRFKAETEFYQFMEQYTDMTQFEVTTRQICISPHNKLILSDNNLSELLPSGEKFYLYRPQYNYENYKTIILDAKRISVNRYINCSENANVFDWRHLIDETSLRYINTISKELNLYLMQ</sequence>
<gene>
    <name evidence="3" type="primary">CSON009493</name>
</gene>
<name>A0A336M0I5_CULSO</name>
<dbReference type="AlphaFoldDB" id="A0A336M0I5"/>
<dbReference type="VEuPathDB" id="VectorBase:CSON009493"/>
<protein>
    <submittedName>
        <fullName evidence="3">CSON009493 protein</fullName>
    </submittedName>
</protein>
<dbReference type="EMBL" id="UFQT01000377">
    <property type="protein sequence ID" value="SSX23742.1"/>
    <property type="molecule type" value="Genomic_DNA"/>
</dbReference>
<evidence type="ECO:0000256" key="1">
    <source>
        <dbReference type="SAM" id="Phobius"/>
    </source>
</evidence>
<evidence type="ECO:0000313" key="3">
    <source>
        <dbReference type="EMBL" id="SSX23742.1"/>
    </source>
</evidence>
<proteinExistence type="predicted"/>
<feature type="transmembrane region" description="Helical" evidence="1">
    <location>
        <begin position="6"/>
        <end position="23"/>
    </location>
</feature>